<dbReference type="EnsemblPlants" id="AET4Gv20389400.4">
    <property type="protein sequence ID" value="AET4Gv20389400.4"/>
    <property type="gene ID" value="AET4Gv20389400"/>
</dbReference>
<proteinExistence type="predicted"/>
<feature type="region of interest" description="Disordered" evidence="1">
    <location>
        <begin position="1"/>
        <end position="59"/>
    </location>
</feature>
<reference evidence="3" key="2">
    <citation type="journal article" date="2017" name="Nat. Plants">
        <title>The Aegilops tauschii genome reveals multiple impacts of transposons.</title>
        <authorList>
            <person name="Zhao G."/>
            <person name="Zou C."/>
            <person name="Li K."/>
            <person name="Wang K."/>
            <person name="Li T."/>
            <person name="Gao L."/>
            <person name="Zhang X."/>
            <person name="Wang H."/>
            <person name="Yang Z."/>
            <person name="Liu X."/>
            <person name="Jiang W."/>
            <person name="Mao L."/>
            <person name="Kong X."/>
            <person name="Jiao Y."/>
            <person name="Jia J."/>
        </authorList>
    </citation>
    <scope>NUCLEOTIDE SEQUENCE [LARGE SCALE GENOMIC DNA]</scope>
    <source>
        <strain evidence="3">cv. AL8/78</strain>
    </source>
</reference>
<evidence type="ECO:0000313" key="2">
    <source>
        <dbReference type="EnsemblPlants" id="AET4Gv20389400.4"/>
    </source>
</evidence>
<evidence type="ECO:0000256" key="1">
    <source>
        <dbReference type="SAM" id="MobiDB-lite"/>
    </source>
</evidence>
<reference evidence="2" key="5">
    <citation type="journal article" date="2021" name="G3 (Bethesda)">
        <title>Aegilops tauschii genome assembly Aet v5.0 features greater sequence contiguity and improved annotation.</title>
        <authorList>
            <person name="Wang L."/>
            <person name="Zhu T."/>
            <person name="Rodriguez J.C."/>
            <person name="Deal K.R."/>
            <person name="Dubcovsky J."/>
            <person name="McGuire P.E."/>
            <person name="Lux T."/>
            <person name="Spannagl M."/>
            <person name="Mayer K.F.X."/>
            <person name="Baldrich P."/>
            <person name="Meyers B.C."/>
            <person name="Huo N."/>
            <person name="Gu Y.Q."/>
            <person name="Zhou H."/>
            <person name="Devos K.M."/>
            <person name="Bennetzen J.L."/>
            <person name="Unver T."/>
            <person name="Budak H."/>
            <person name="Gulick P.J."/>
            <person name="Galiba G."/>
            <person name="Kalapos B."/>
            <person name="Nelson D.R."/>
            <person name="Li P."/>
            <person name="You F.M."/>
            <person name="Luo M.C."/>
            <person name="Dvorak J."/>
        </authorList>
    </citation>
    <scope>NUCLEOTIDE SEQUENCE [LARGE SCALE GENOMIC DNA]</scope>
    <source>
        <strain evidence="2">cv. AL8/78</strain>
    </source>
</reference>
<accession>A0A453I102</accession>
<dbReference type="AlphaFoldDB" id="A0A453I102"/>
<keyword evidence="3" id="KW-1185">Reference proteome</keyword>
<feature type="compositionally biased region" description="Low complexity" evidence="1">
    <location>
        <begin position="49"/>
        <end position="59"/>
    </location>
</feature>
<feature type="compositionally biased region" description="Basic residues" evidence="1">
    <location>
        <begin position="32"/>
        <end position="41"/>
    </location>
</feature>
<dbReference type="Proteomes" id="UP000015105">
    <property type="component" value="Chromosome 4D"/>
</dbReference>
<evidence type="ECO:0000313" key="3">
    <source>
        <dbReference type="Proteomes" id="UP000015105"/>
    </source>
</evidence>
<sequence>GLVDKSSLSRRNPNPRSPARPPWIFSSPRTRLATHPRRRTSRSPPRTPPRSASTSRPLD</sequence>
<reference evidence="3" key="1">
    <citation type="journal article" date="2014" name="Science">
        <title>Ancient hybridizations among the ancestral genomes of bread wheat.</title>
        <authorList>
            <consortium name="International Wheat Genome Sequencing Consortium,"/>
            <person name="Marcussen T."/>
            <person name="Sandve S.R."/>
            <person name="Heier L."/>
            <person name="Spannagl M."/>
            <person name="Pfeifer M."/>
            <person name="Jakobsen K.S."/>
            <person name="Wulff B.B."/>
            <person name="Steuernagel B."/>
            <person name="Mayer K.F."/>
            <person name="Olsen O.A."/>
        </authorList>
    </citation>
    <scope>NUCLEOTIDE SEQUENCE [LARGE SCALE GENOMIC DNA]</scope>
    <source>
        <strain evidence="3">cv. AL8/78</strain>
    </source>
</reference>
<name>A0A453I102_AEGTS</name>
<protein>
    <submittedName>
        <fullName evidence="2">Uncharacterized protein</fullName>
    </submittedName>
</protein>
<reference evidence="2" key="3">
    <citation type="journal article" date="2017" name="Nature">
        <title>Genome sequence of the progenitor of the wheat D genome Aegilops tauschii.</title>
        <authorList>
            <person name="Luo M.C."/>
            <person name="Gu Y.Q."/>
            <person name="Puiu D."/>
            <person name="Wang H."/>
            <person name="Twardziok S.O."/>
            <person name="Deal K.R."/>
            <person name="Huo N."/>
            <person name="Zhu T."/>
            <person name="Wang L."/>
            <person name="Wang Y."/>
            <person name="McGuire P.E."/>
            <person name="Liu S."/>
            <person name="Long H."/>
            <person name="Ramasamy R.K."/>
            <person name="Rodriguez J.C."/>
            <person name="Van S.L."/>
            <person name="Yuan L."/>
            <person name="Wang Z."/>
            <person name="Xia Z."/>
            <person name="Xiao L."/>
            <person name="Anderson O.D."/>
            <person name="Ouyang S."/>
            <person name="Liang Y."/>
            <person name="Zimin A.V."/>
            <person name="Pertea G."/>
            <person name="Qi P."/>
            <person name="Bennetzen J.L."/>
            <person name="Dai X."/>
            <person name="Dawson M.W."/>
            <person name="Muller H.G."/>
            <person name="Kugler K."/>
            <person name="Rivarola-Duarte L."/>
            <person name="Spannagl M."/>
            <person name="Mayer K.F.X."/>
            <person name="Lu F.H."/>
            <person name="Bevan M.W."/>
            <person name="Leroy P."/>
            <person name="Li P."/>
            <person name="You F.M."/>
            <person name="Sun Q."/>
            <person name="Liu Z."/>
            <person name="Lyons E."/>
            <person name="Wicker T."/>
            <person name="Salzberg S.L."/>
            <person name="Devos K.M."/>
            <person name="Dvorak J."/>
        </authorList>
    </citation>
    <scope>NUCLEOTIDE SEQUENCE [LARGE SCALE GENOMIC DNA]</scope>
    <source>
        <strain evidence="2">cv. AL8/78</strain>
    </source>
</reference>
<reference evidence="2" key="4">
    <citation type="submission" date="2019-03" db="UniProtKB">
        <authorList>
            <consortium name="EnsemblPlants"/>
        </authorList>
    </citation>
    <scope>IDENTIFICATION</scope>
</reference>
<organism evidence="2 3">
    <name type="scientific">Aegilops tauschii subsp. strangulata</name>
    <name type="common">Goatgrass</name>
    <dbReference type="NCBI Taxonomy" id="200361"/>
    <lineage>
        <taxon>Eukaryota</taxon>
        <taxon>Viridiplantae</taxon>
        <taxon>Streptophyta</taxon>
        <taxon>Embryophyta</taxon>
        <taxon>Tracheophyta</taxon>
        <taxon>Spermatophyta</taxon>
        <taxon>Magnoliopsida</taxon>
        <taxon>Liliopsida</taxon>
        <taxon>Poales</taxon>
        <taxon>Poaceae</taxon>
        <taxon>BOP clade</taxon>
        <taxon>Pooideae</taxon>
        <taxon>Triticodae</taxon>
        <taxon>Triticeae</taxon>
        <taxon>Triticinae</taxon>
        <taxon>Aegilops</taxon>
    </lineage>
</organism>
<dbReference type="Gramene" id="AET4Gv20389400.4">
    <property type="protein sequence ID" value="AET4Gv20389400.4"/>
    <property type="gene ID" value="AET4Gv20389400"/>
</dbReference>